<reference evidence="1" key="2">
    <citation type="submission" date="2018-05" db="EMBL/GenBank/DDBJ databases">
        <title>OgluRS3 (Oryza glumaepatula Reference Sequence Version 3).</title>
        <authorList>
            <person name="Zhang J."/>
            <person name="Kudrna D."/>
            <person name="Lee S."/>
            <person name="Talag J."/>
            <person name="Welchert J."/>
            <person name="Wing R.A."/>
        </authorList>
    </citation>
    <scope>NUCLEOTIDE SEQUENCE [LARGE SCALE GENOMIC DNA]</scope>
</reference>
<keyword evidence="2" id="KW-1185">Reference proteome</keyword>
<dbReference type="AlphaFoldDB" id="A0A0E0AS91"/>
<protein>
    <submittedName>
        <fullName evidence="1">Uncharacterized protein</fullName>
    </submittedName>
</protein>
<dbReference type="Proteomes" id="UP000026961">
    <property type="component" value="Chromosome 8"/>
</dbReference>
<name>A0A0E0AS91_9ORYZ</name>
<accession>A0A0E0AS91</accession>
<dbReference type="EnsemblPlants" id="OGLUM08G06760.1">
    <property type="protein sequence ID" value="OGLUM08G06760.1"/>
    <property type="gene ID" value="OGLUM08G06760"/>
</dbReference>
<sequence>MAQAPSMRPKLDDLALRPCRVQSVKLIWENKVDNFKGHLATTPTHWSSSDFKASSILLDSTREPARVVKMPIHL</sequence>
<evidence type="ECO:0000313" key="2">
    <source>
        <dbReference type="Proteomes" id="UP000026961"/>
    </source>
</evidence>
<evidence type="ECO:0000313" key="1">
    <source>
        <dbReference type="EnsemblPlants" id="OGLUM08G06760.1"/>
    </source>
</evidence>
<proteinExistence type="predicted"/>
<organism evidence="1">
    <name type="scientific">Oryza glumipatula</name>
    <dbReference type="NCBI Taxonomy" id="40148"/>
    <lineage>
        <taxon>Eukaryota</taxon>
        <taxon>Viridiplantae</taxon>
        <taxon>Streptophyta</taxon>
        <taxon>Embryophyta</taxon>
        <taxon>Tracheophyta</taxon>
        <taxon>Spermatophyta</taxon>
        <taxon>Magnoliopsida</taxon>
        <taxon>Liliopsida</taxon>
        <taxon>Poales</taxon>
        <taxon>Poaceae</taxon>
        <taxon>BOP clade</taxon>
        <taxon>Oryzoideae</taxon>
        <taxon>Oryzeae</taxon>
        <taxon>Oryzinae</taxon>
        <taxon>Oryza</taxon>
    </lineage>
</organism>
<dbReference type="Gramene" id="OGLUM08G06760.1">
    <property type="protein sequence ID" value="OGLUM08G06760.1"/>
    <property type="gene ID" value="OGLUM08G06760"/>
</dbReference>
<reference evidence="1" key="1">
    <citation type="submission" date="2015-04" db="UniProtKB">
        <authorList>
            <consortium name="EnsemblPlants"/>
        </authorList>
    </citation>
    <scope>IDENTIFICATION</scope>
</reference>
<dbReference type="HOGENOM" id="CLU_2691790_0_0_1"/>